<reference evidence="1" key="1">
    <citation type="submission" date="2018-05" db="EMBL/GenBank/DDBJ databases">
        <title>Draft genome of Mucuna pruriens seed.</title>
        <authorList>
            <person name="Nnadi N.E."/>
            <person name="Vos R."/>
            <person name="Hasami M.H."/>
            <person name="Devisetty U.K."/>
            <person name="Aguiy J.C."/>
        </authorList>
    </citation>
    <scope>NUCLEOTIDE SEQUENCE [LARGE SCALE GENOMIC DNA]</scope>
    <source>
        <strain evidence="1">JCA_2017</strain>
    </source>
</reference>
<feature type="non-terminal residue" evidence="1">
    <location>
        <position position="1"/>
    </location>
</feature>
<comment type="caution">
    <text evidence="1">The sequence shown here is derived from an EMBL/GenBank/DDBJ whole genome shotgun (WGS) entry which is preliminary data.</text>
</comment>
<evidence type="ECO:0000313" key="1">
    <source>
        <dbReference type="EMBL" id="RDX87073.1"/>
    </source>
</evidence>
<sequence length="69" mass="7933">MHCRRWRQRVQNAWDHVGSESRQLSIVGSKILGTSILPTIATTNSTTRKFSRNGGFDFTTLTKYNCHYT</sequence>
<dbReference type="AlphaFoldDB" id="A0A371G9N0"/>
<accession>A0A371G9N0</accession>
<protein>
    <submittedName>
        <fullName evidence="1">Uncharacterized protein</fullName>
    </submittedName>
</protein>
<organism evidence="1 2">
    <name type="scientific">Mucuna pruriens</name>
    <name type="common">Velvet bean</name>
    <name type="synonym">Dolichos pruriens</name>
    <dbReference type="NCBI Taxonomy" id="157652"/>
    <lineage>
        <taxon>Eukaryota</taxon>
        <taxon>Viridiplantae</taxon>
        <taxon>Streptophyta</taxon>
        <taxon>Embryophyta</taxon>
        <taxon>Tracheophyta</taxon>
        <taxon>Spermatophyta</taxon>
        <taxon>Magnoliopsida</taxon>
        <taxon>eudicotyledons</taxon>
        <taxon>Gunneridae</taxon>
        <taxon>Pentapetalae</taxon>
        <taxon>rosids</taxon>
        <taxon>fabids</taxon>
        <taxon>Fabales</taxon>
        <taxon>Fabaceae</taxon>
        <taxon>Papilionoideae</taxon>
        <taxon>50 kb inversion clade</taxon>
        <taxon>NPAAA clade</taxon>
        <taxon>indigoferoid/millettioid clade</taxon>
        <taxon>Phaseoleae</taxon>
        <taxon>Mucuna</taxon>
    </lineage>
</organism>
<proteinExistence type="predicted"/>
<evidence type="ECO:0000313" key="2">
    <source>
        <dbReference type="Proteomes" id="UP000257109"/>
    </source>
</evidence>
<name>A0A371G9N0_MUCPR</name>
<gene>
    <name evidence="1" type="ORF">CR513_31511</name>
</gene>
<dbReference type="EMBL" id="QJKJ01006342">
    <property type="protein sequence ID" value="RDX87073.1"/>
    <property type="molecule type" value="Genomic_DNA"/>
</dbReference>
<keyword evidence="2" id="KW-1185">Reference proteome</keyword>
<dbReference type="Proteomes" id="UP000257109">
    <property type="component" value="Unassembled WGS sequence"/>
</dbReference>